<dbReference type="RefSeq" id="WP_085791269.1">
    <property type="nucleotide sequence ID" value="NZ_FWFK01000002.1"/>
</dbReference>
<evidence type="ECO:0000313" key="1">
    <source>
        <dbReference type="EMBL" id="SLN33246.1"/>
    </source>
</evidence>
<evidence type="ECO:0000313" key="2">
    <source>
        <dbReference type="Proteomes" id="UP000193570"/>
    </source>
</evidence>
<evidence type="ECO:0008006" key="3">
    <source>
        <dbReference type="Google" id="ProtNLM"/>
    </source>
</evidence>
<organism evidence="1 2">
    <name type="scientific">Roseivivax jejudonensis</name>
    <dbReference type="NCBI Taxonomy" id="1529041"/>
    <lineage>
        <taxon>Bacteria</taxon>
        <taxon>Pseudomonadati</taxon>
        <taxon>Pseudomonadota</taxon>
        <taxon>Alphaproteobacteria</taxon>
        <taxon>Rhodobacterales</taxon>
        <taxon>Roseobacteraceae</taxon>
        <taxon>Roseivivax</taxon>
    </lineage>
</organism>
<gene>
    <name evidence="1" type="ORF">ROJ8625_01557</name>
</gene>
<dbReference type="AlphaFoldDB" id="A0A1X6YWE5"/>
<name>A0A1X6YWE5_9RHOB</name>
<protein>
    <recommendedName>
        <fullName evidence="3">Phosphotransferase enzyme family protein</fullName>
    </recommendedName>
</protein>
<reference evidence="1 2" key="1">
    <citation type="submission" date="2017-03" db="EMBL/GenBank/DDBJ databases">
        <authorList>
            <person name="Afonso C.L."/>
            <person name="Miller P.J."/>
            <person name="Scott M.A."/>
            <person name="Spackman E."/>
            <person name="Goraichik I."/>
            <person name="Dimitrov K.M."/>
            <person name="Suarez D.L."/>
            <person name="Swayne D.E."/>
        </authorList>
    </citation>
    <scope>NUCLEOTIDE SEQUENCE [LARGE SCALE GENOMIC DNA]</scope>
    <source>
        <strain evidence="1 2">CECT 8625</strain>
    </source>
</reference>
<accession>A0A1X6YWE5</accession>
<keyword evidence="2" id="KW-1185">Reference proteome</keyword>
<dbReference type="Proteomes" id="UP000193570">
    <property type="component" value="Unassembled WGS sequence"/>
</dbReference>
<proteinExistence type="predicted"/>
<sequence length="325" mass="34401">MSEGFVHRAAAARTALERHGSGLDQSPQIRVLLDNARHARGARTVFRVEAGDPRHWMVLKVYAEPGRAQAQHDFLAALSARTDRVVAPVFVDAALGVVGTRFVGARTALAIVQDAGQRAALRAVAGWLDGYGADLGVEARRFDGTVAIDAILARVGQAPAIAATVRLAAERLRAAFARRAGTVVPQLEAFGDLKPGNLCLDAADRLVGIDGNPGVGTVPLARELSSLVHWSRMRRWRILLRDGAASGAPGGADAARRAAVDRADRDAVLGAMRAPPDPGLLELFCAESLLRDWIRLLRQGAAPQLREIIAADIAAAVTRAEGGMP</sequence>
<dbReference type="OrthoDB" id="176168at2"/>
<dbReference type="EMBL" id="FWFK01000002">
    <property type="protein sequence ID" value="SLN33246.1"/>
    <property type="molecule type" value="Genomic_DNA"/>
</dbReference>